<feature type="compositionally biased region" description="Polar residues" evidence="3">
    <location>
        <begin position="58"/>
        <end position="71"/>
    </location>
</feature>
<dbReference type="InParanoid" id="F0ZGC7"/>
<keyword evidence="6" id="KW-1185">Reference proteome</keyword>
<proteinExistence type="predicted"/>
<feature type="region of interest" description="Disordered" evidence="3">
    <location>
        <begin position="32"/>
        <end position="71"/>
    </location>
</feature>
<comment type="cofactor">
    <cofactor evidence="1">
        <name>a divalent metal cation</name>
        <dbReference type="ChEBI" id="CHEBI:60240"/>
    </cofactor>
</comment>
<dbReference type="GO" id="GO:0046872">
    <property type="term" value="F:metal ion binding"/>
    <property type="evidence" value="ECO:0007669"/>
    <property type="project" value="UniProtKB-KW"/>
</dbReference>
<reference evidence="6" key="1">
    <citation type="journal article" date="2011" name="Genome Biol.">
        <title>Comparative genomics of the social amoebae Dictyostelium discoideum and Dictyostelium purpureum.</title>
        <authorList>
            <consortium name="US DOE Joint Genome Institute (JGI-PGF)"/>
            <person name="Sucgang R."/>
            <person name="Kuo A."/>
            <person name="Tian X."/>
            <person name="Salerno W."/>
            <person name="Parikh A."/>
            <person name="Feasley C.L."/>
            <person name="Dalin E."/>
            <person name="Tu H."/>
            <person name="Huang E."/>
            <person name="Barry K."/>
            <person name="Lindquist E."/>
            <person name="Shapiro H."/>
            <person name="Bruce D."/>
            <person name="Schmutz J."/>
            <person name="Salamov A."/>
            <person name="Fey P."/>
            <person name="Gaudet P."/>
            <person name="Anjard C."/>
            <person name="Babu M.M."/>
            <person name="Basu S."/>
            <person name="Bushmanova Y."/>
            <person name="van der Wel H."/>
            <person name="Katoh-Kurasawa M."/>
            <person name="Dinh C."/>
            <person name="Coutinho P.M."/>
            <person name="Saito T."/>
            <person name="Elias M."/>
            <person name="Schaap P."/>
            <person name="Kay R.R."/>
            <person name="Henrissat B."/>
            <person name="Eichinger L."/>
            <person name="Rivero F."/>
            <person name="Putnam N.H."/>
            <person name="West C.M."/>
            <person name="Loomis W.F."/>
            <person name="Chisholm R.L."/>
            <person name="Shaulsky G."/>
            <person name="Strassmann J.E."/>
            <person name="Queller D.C."/>
            <person name="Kuspa A."/>
            <person name="Grigoriev I.V."/>
        </authorList>
    </citation>
    <scope>NUCLEOTIDE SEQUENCE [LARGE SCALE GENOMIC DNA]</scope>
    <source>
        <strain evidence="6">QSDP1</strain>
    </source>
</reference>
<dbReference type="Proteomes" id="UP000001064">
    <property type="component" value="Unassembled WGS sequence"/>
</dbReference>
<dbReference type="InterPro" id="IPR027806">
    <property type="entry name" value="HARBI1_dom"/>
</dbReference>
<name>F0ZGC7_DICPU</name>
<organism evidence="5 6">
    <name type="scientific">Dictyostelium purpureum</name>
    <name type="common">Slime mold</name>
    <dbReference type="NCBI Taxonomy" id="5786"/>
    <lineage>
        <taxon>Eukaryota</taxon>
        <taxon>Amoebozoa</taxon>
        <taxon>Evosea</taxon>
        <taxon>Eumycetozoa</taxon>
        <taxon>Dictyostelia</taxon>
        <taxon>Dictyosteliales</taxon>
        <taxon>Dictyosteliaceae</taxon>
        <taxon>Dictyostelium</taxon>
    </lineage>
</organism>
<sequence length="196" mass="22314">MFIFEKSQFLLFWCPSMVIPKVSNFFLADGKSEDQGDGTAEDGDDGRRNGAARGDGNLTPTSRAPTKQYRNNMHSGKEKIECISIIGIVDGLGKFQYLSHSFQGSIPDQVSLNFLSLKVVGLLTDEEFLVADAVFPKIRQYCENVIFPIYPKSKCELNQSISRYRSLIERAWCQLENWKILEKNRLMWTEDQSVTL</sequence>
<dbReference type="Pfam" id="PF13359">
    <property type="entry name" value="DDE_Tnp_4"/>
    <property type="match status" value="1"/>
</dbReference>
<evidence type="ECO:0000313" key="5">
    <source>
        <dbReference type="EMBL" id="EGC36972.1"/>
    </source>
</evidence>
<feature type="domain" description="DDE Tnp4" evidence="4">
    <location>
        <begin position="55"/>
        <end position="185"/>
    </location>
</feature>
<dbReference type="EMBL" id="GL871011">
    <property type="protein sequence ID" value="EGC36972.1"/>
    <property type="molecule type" value="Genomic_DNA"/>
</dbReference>
<protein>
    <recommendedName>
        <fullName evidence="4">DDE Tnp4 domain-containing protein</fullName>
    </recommendedName>
</protein>
<dbReference type="AlphaFoldDB" id="F0ZGC7"/>
<accession>F0ZGC7</accession>
<evidence type="ECO:0000256" key="1">
    <source>
        <dbReference type="ARBA" id="ARBA00001968"/>
    </source>
</evidence>
<feature type="compositionally biased region" description="Acidic residues" evidence="3">
    <location>
        <begin position="35"/>
        <end position="44"/>
    </location>
</feature>
<dbReference type="KEGG" id="dpp:DICPUDRAFT_150443"/>
<evidence type="ECO:0000313" key="6">
    <source>
        <dbReference type="Proteomes" id="UP000001064"/>
    </source>
</evidence>
<evidence type="ECO:0000256" key="2">
    <source>
        <dbReference type="ARBA" id="ARBA00022723"/>
    </source>
</evidence>
<dbReference type="VEuPathDB" id="AmoebaDB:DICPUDRAFT_150443"/>
<dbReference type="GeneID" id="10503863"/>
<evidence type="ECO:0000259" key="4">
    <source>
        <dbReference type="Pfam" id="PF13359"/>
    </source>
</evidence>
<dbReference type="OrthoDB" id="23642at2759"/>
<gene>
    <name evidence="5" type="ORF">DICPUDRAFT_150443</name>
</gene>
<dbReference type="RefSeq" id="XP_003286469.1">
    <property type="nucleotide sequence ID" value="XM_003286421.1"/>
</dbReference>
<keyword evidence="2" id="KW-0479">Metal-binding</keyword>
<evidence type="ECO:0000256" key="3">
    <source>
        <dbReference type="SAM" id="MobiDB-lite"/>
    </source>
</evidence>